<dbReference type="EC" id="2.7.13.3" evidence="2"/>
<feature type="region of interest" description="Disordered" evidence="7">
    <location>
        <begin position="29"/>
        <end position="53"/>
    </location>
</feature>
<dbReference type="PANTHER" id="PTHR43047">
    <property type="entry name" value="TWO-COMPONENT HISTIDINE PROTEIN KINASE"/>
    <property type="match status" value="1"/>
</dbReference>
<keyword evidence="11" id="KW-1185">Reference proteome</keyword>
<dbReference type="InterPro" id="IPR036097">
    <property type="entry name" value="HisK_dim/P_sf"/>
</dbReference>
<feature type="domain" description="Histidine kinase" evidence="8">
    <location>
        <begin position="499"/>
        <end position="853"/>
    </location>
</feature>
<dbReference type="Gene3D" id="3.30.565.10">
    <property type="entry name" value="Histidine kinase-like ATPase, C-terminal domain"/>
    <property type="match status" value="1"/>
</dbReference>
<feature type="compositionally biased region" description="Basic residues" evidence="7">
    <location>
        <begin position="301"/>
        <end position="315"/>
    </location>
</feature>
<feature type="region of interest" description="Disordered" evidence="7">
    <location>
        <begin position="1018"/>
        <end position="1039"/>
    </location>
</feature>
<feature type="region of interest" description="Disordered" evidence="7">
    <location>
        <begin position="161"/>
        <end position="195"/>
    </location>
</feature>
<feature type="region of interest" description="Disordered" evidence="7">
    <location>
        <begin position="1098"/>
        <end position="1124"/>
    </location>
</feature>
<feature type="region of interest" description="Disordered" evidence="7">
    <location>
        <begin position="876"/>
        <end position="924"/>
    </location>
</feature>
<dbReference type="GO" id="GO:0000155">
    <property type="term" value="F:phosphorelay sensor kinase activity"/>
    <property type="evidence" value="ECO:0007669"/>
    <property type="project" value="InterPro"/>
</dbReference>
<protein>
    <recommendedName>
        <fullName evidence="2">histidine kinase</fullName>
        <ecNumber evidence="2">2.7.13.3</ecNumber>
    </recommendedName>
</protein>
<dbReference type="SMART" id="SM00387">
    <property type="entry name" value="HATPase_c"/>
    <property type="match status" value="1"/>
</dbReference>
<evidence type="ECO:0000256" key="4">
    <source>
        <dbReference type="ARBA" id="ARBA00022679"/>
    </source>
</evidence>
<dbReference type="InterPro" id="IPR036890">
    <property type="entry name" value="HATPase_C_sf"/>
</dbReference>
<dbReference type="Pfam" id="PF00072">
    <property type="entry name" value="Response_reg"/>
    <property type="match status" value="1"/>
</dbReference>
<sequence>MHFRKQESAAVILVGLDGSTRYWSPEAHKLFDAGPDDQSASSQESSDNEDGDDLIVATNRPNAGDTHLSVADLQQLAGNSGPTCVLKRRKDGSELVVAQQVIVVRGDGEEVESDEELGDGVDGVCGRDDSTNAIGYMIKFYDITALSATPPAPIHLLHPRLPSNRLSPSTSTSPSTHTNPTTIPIPKPPAPQHPSTSILIDNLVKRTYSKTGKHYIHDLVDALCTTLGTLVAFVGQISIEQYETHAYLGNENVVSTTAIPPDVPNVNVVKPTQPIIGGLDSHREESPSGSSSEEESWRLGLRGRKKNGHHGHGPSRGRSGPTVLPAGPHRSPSYGNSSPAPQLKSRSQSPPHHIPFTLLASSSSARIRSASPTVFPVPAHVFSRLASSTSGCVNIKHDLPSSLPQAADVFPDLDLQSACLVALRDRKGRVVGVVGVASPKPMWVFEPSARMSSPAEQVLEALRPRIQGELKRNNELMHMRVESASAIAATKSKTHFLANMSHEIRTPVSAIIGLTDMVLWDAEAIPEEHRNKLELISSSGEHLLAVINDILDLSKIGDEDVNFTLQERTMGIRRCLKEAVQLASMSPYLAKKKILVVDPPSSPNVNLSELIAQKQKEAPGALPLCWRVDPSVPEFIIGDVTRLRQVVLNLLSNALKFTSVGSVTATVTRVQDAELSVVGEGAGESGYFAFEGCHAPKPKTEREGSVVGLGGIEGQLVGNSSQDRVDAAPLSGLGSDGIEYEHSVASSPPSSATLMYSAGTDSTTDTSLAPKPRYATLLFTVVDTGCGVPREKISRLFIPFSQIDNEVTRGSGVGTGLGLAISSRLVEMMGGHIWVESSEGVGSKFAFLVRFQVADGAASGSDSDGDRAGSPVLGAAKASVAEDKGDDEGLQVPTTPADRQSQSSTGKNSMGERMPEPNPGMGVYSAQSLTRLKRNAAIKKNLANEYPIRILIAEDNMINQQIALSVLKKMGYDADVAANGKEVLDKIDAGKQYDLILMDVCMPFLDGLECTRELVARRKTKPKSGTSTNNPGTPTITPPAFITETVDDGMIIIALTASATTDDKLKCEDAGMHDWLSKPFKALELQDKIATHFGHMKTADGGNLERRGSLTSNGSGSSWGKGLADSLEASSRSSSFASFDVSGPGAFMERSGSLVGSDTGGVAGKSEDSDGVSFTASGSSGGIDTASSQVDNSDASTSASTQTAAPPQTQSGEDIDPLASVTPSVPIDLPLSRTNRPRFMPPPATENQSTGSPVPPAESPISPGSRLAALAAEPLSPDSGKSDDMPIIKGQASAILERWANRDPSAMPGGSNDLVKARSFIE</sequence>
<dbReference type="Pfam" id="PF00512">
    <property type="entry name" value="HisKA"/>
    <property type="match status" value="1"/>
</dbReference>
<dbReference type="PRINTS" id="PR00344">
    <property type="entry name" value="BCTRLSENSOR"/>
</dbReference>
<feature type="compositionally biased region" description="Polar residues" evidence="7">
    <location>
        <begin position="333"/>
        <end position="350"/>
    </location>
</feature>
<evidence type="ECO:0000256" key="7">
    <source>
        <dbReference type="SAM" id="MobiDB-lite"/>
    </source>
</evidence>
<dbReference type="Gene3D" id="3.40.50.2300">
    <property type="match status" value="1"/>
</dbReference>
<evidence type="ECO:0000256" key="1">
    <source>
        <dbReference type="ARBA" id="ARBA00000085"/>
    </source>
</evidence>
<keyword evidence="5" id="KW-0418">Kinase</keyword>
<feature type="compositionally biased region" description="Low complexity" evidence="7">
    <location>
        <begin position="1195"/>
        <end position="1211"/>
    </location>
</feature>
<dbReference type="PROSITE" id="PS50110">
    <property type="entry name" value="RESPONSE_REGULATORY"/>
    <property type="match status" value="1"/>
</dbReference>
<evidence type="ECO:0000313" key="10">
    <source>
        <dbReference type="EMBL" id="KAJ3053302.1"/>
    </source>
</evidence>
<dbReference type="Gene3D" id="1.10.287.130">
    <property type="match status" value="1"/>
</dbReference>
<feature type="compositionally biased region" description="Polar residues" evidence="7">
    <location>
        <begin position="1185"/>
        <end position="1194"/>
    </location>
</feature>
<accession>A0AAD5X742</accession>
<comment type="catalytic activity">
    <reaction evidence="1">
        <text>ATP + protein L-histidine = ADP + protein N-phospho-L-histidine.</text>
        <dbReference type="EC" id="2.7.13.3"/>
    </reaction>
</comment>
<dbReference type="SMART" id="SM00448">
    <property type="entry name" value="REC"/>
    <property type="match status" value="1"/>
</dbReference>
<dbReference type="InterPro" id="IPR004358">
    <property type="entry name" value="Sig_transdc_His_kin-like_C"/>
</dbReference>
<dbReference type="PROSITE" id="PS50109">
    <property type="entry name" value="HIS_KIN"/>
    <property type="match status" value="1"/>
</dbReference>
<evidence type="ECO:0000256" key="6">
    <source>
        <dbReference type="PROSITE-ProRule" id="PRU00169"/>
    </source>
</evidence>
<dbReference type="SUPFAM" id="SSF47384">
    <property type="entry name" value="Homodimeric domain of signal transducing histidine kinase"/>
    <property type="match status" value="1"/>
</dbReference>
<feature type="compositionally biased region" description="Low complexity" evidence="7">
    <location>
        <begin position="1024"/>
        <end position="1039"/>
    </location>
</feature>
<evidence type="ECO:0000313" key="11">
    <source>
        <dbReference type="Proteomes" id="UP001212841"/>
    </source>
</evidence>
<comment type="caution">
    <text evidence="10">The sequence shown here is derived from an EMBL/GenBank/DDBJ whole genome shotgun (WGS) entry which is preliminary data.</text>
</comment>
<organism evidence="10 11">
    <name type="scientific">Rhizophlyctis rosea</name>
    <dbReference type="NCBI Taxonomy" id="64517"/>
    <lineage>
        <taxon>Eukaryota</taxon>
        <taxon>Fungi</taxon>
        <taxon>Fungi incertae sedis</taxon>
        <taxon>Chytridiomycota</taxon>
        <taxon>Chytridiomycota incertae sedis</taxon>
        <taxon>Chytridiomycetes</taxon>
        <taxon>Rhizophlyctidales</taxon>
        <taxon>Rhizophlyctidaceae</taxon>
        <taxon>Rhizophlyctis</taxon>
    </lineage>
</organism>
<feature type="region of interest" description="Disordered" evidence="7">
    <location>
        <begin position="1150"/>
        <end position="1286"/>
    </location>
</feature>
<feature type="compositionally biased region" description="Polar residues" evidence="7">
    <location>
        <begin position="1109"/>
        <end position="1118"/>
    </location>
</feature>
<keyword evidence="4" id="KW-0808">Transferase</keyword>
<gene>
    <name evidence="10" type="ORF">HK097_004579</name>
</gene>
<feature type="region of interest" description="Disordered" evidence="7">
    <location>
        <begin position="1302"/>
        <end position="1322"/>
    </location>
</feature>
<proteinExistence type="predicted"/>
<reference evidence="10" key="1">
    <citation type="submission" date="2020-05" db="EMBL/GenBank/DDBJ databases">
        <title>Phylogenomic resolution of chytrid fungi.</title>
        <authorList>
            <person name="Stajich J.E."/>
            <person name="Amses K."/>
            <person name="Simmons R."/>
            <person name="Seto K."/>
            <person name="Myers J."/>
            <person name="Bonds A."/>
            <person name="Quandt C.A."/>
            <person name="Barry K."/>
            <person name="Liu P."/>
            <person name="Grigoriev I."/>
            <person name="Longcore J.E."/>
            <person name="James T.Y."/>
        </authorList>
    </citation>
    <scope>NUCLEOTIDE SEQUENCE</scope>
    <source>
        <strain evidence="10">JEL0318</strain>
    </source>
</reference>
<dbReference type="CDD" id="cd17546">
    <property type="entry name" value="REC_hyHK_CKI1_RcsC-like"/>
    <property type="match status" value="1"/>
</dbReference>
<dbReference type="InterPro" id="IPR003594">
    <property type="entry name" value="HATPase_dom"/>
</dbReference>
<dbReference type="PANTHER" id="PTHR43047:SF72">
    <property type="entry name" value="OSMOSENSING HISTIDINE PROTEIN KINASE SLN1"/>
    <property type="match status" value="1"/>
</dbReference>
<dbReference type="GO" id="GO:0009927">
    <property type="term" value="F:histidine phosphotransfer kinase activity"/>
    <property type="evidence" value="ECO:0007669"/>
    <property type="project" value="TreeGrafter"/>
</dbReference>
<dbReference type="InterPro" id="IPR005467">
    <property type="entry name" value="His_kinase_dom"/>
</dbReference>
<evidence type="ECO:0000256" key="5">
    <source>
        <dbReference type="ARBA" id="ARBA00022777"/>
    </source>
</evidence>
<dbReference type="InterPro" id="IPR003661">
    <property type="entry name" value="HisK_dim/P_dom"/>
</dbReference>
<dbReference type="EMBL" id="JADGJD010000219">
    <property type="protein sequence ID" value="KAJ3053302.1"/>
    <property type="molecule type" value="Genomic_DNA"/>
</dbReference>
<dbReference type="CDD" id="cd00082">
    <property type="entry name" value="HisKA"/>
    <property type="match status" value="1"/>
</dbReference>
<dbReference type="InterPro" id="IPR011006">
    <property type="entry name" value="CheY-like_superfamily"/>
</dbReference>
<dbReference type="Pfam" id="PF02518">
    <property type="entry name" value="HATPase_c"/>
    <property type="match status" value="1"/>
</dbReference>
<dbReference type="Proteomes" id="UP001212841">
    <property type="component" value="Unassembled WGS sequence"/>
</dbReference>
<dbReference type="GO" id="GO:0005886">
    <property type="term" value="C:plasma membrane"/>
    <property type="evidence" value="ECO:0007669"/>
    <property type="project" value="TreeGrafter"/>
</dbReference>
<feature type="compositionally biased region" description="Polar residues" evidence="7">
    <location>
        <begin position="892"/>
        <end position="908"/>
    </location>
</feature>
<feature type="compositionally biased region" description="Low complexity" evidence="7">
    <location>
        <begin position="36"/>
        <end position="45"/>
    </location>
</feature>
<feature type="compositionally biased region" description="Low complexity" evidence="7">
    <location>
        <begin position="161"/>
        <end position="182"/>
    </location>
</feature>
<evidence type="ECO:0000256" key="2">
    <source>
        <dbReference type="ARBA" id="ARBA00012438"/>
    </source>
</evidence>
<evidence type="ECO:0000259" key="9">
    <source>
        <dbReference type="PROSITE" id="PS50110"/>
    </source>
</evidence>
<dbReference type="InterPro" id="IPR001789">
    <property type="entry name" value="Sig_transdc_resp-reg_receiver"/>
</dbReference>
<feature type="modified residue" description="4-aspartylphosphate" evidence="6">
    <location>
        <position position="999"/>
    </location>
</feature>
<dbReference type="SUPFAM" id="SSF52172">
    <property type="entry name" value="CheY-like"/>
    <property type="match status" value="1"/>
</dbReference>
<dbReference type="SMART" id="SM00388">
    <property type="entry name" value="HisKA"/>
    <property type="match status" value="1"/>
</dbReference>
<evidence type="ECO:0000259" key="8">
    <source>
        <dbReference type="PROSITE" id="PS50109"/>
    </source>
</evidence>
<feature type="region of interest" description="Disordered" evidence="7">
    <location>
        <begin position="260"/>
        <end position="355"/>
    </location>
</feature>
<evidence type="ECO:0000256" key="3">
    <source>
        <dbReference type="ARBA" id="ARBA00022553"/>
    </source>
</evidence>
<keyword evidence="3 6" id="KW-0597">Phosphoprotein</keyword>
<feature type="domain" description="Response regulatory" evidence="9">
    <location>
        <begin position="949"/>
        <end position="1093"/>
    </location>
</feature>
<name>A0AAD5X742_9FUNG</name>
<feature type="compositionally biased region" description="Pro residues" evidence="7">
    <location>
        <begin position="183"/>
        <end position="192"/>
    </location>
</feature>
<dbReference type="SUPFAM" id="SSF55874">
    <property type="entry name" value="ATPase domain of HSP90 chaperone/DNA topoisomerase II/histidine kinase"/>
    <property type="match status" value="2"/>
</dbReference>